<dbReference type="EMBL" id="CYSA01000028">
    <property type="protein sequence ID" value="CUH68465.1"/>
    <property type="molecule type" value="Genomic_DNA"/>
</dbReference>
<dbReference type="AlphaFoldDB" id="A0A0P1FKI0"/>
<evidence type="ECO:0000313" key="1">
    <source>
        <dbReference type="EMBL" id="CUH68465.1"/>
    </source>
</evidence>
<accession>A0A0P1FKI0</accession>
<name>A0A0P1FKI0_THAGE</name>
<organism evidence="1 2">
    <name type="scientific">Thalassovita gelatinovora</name>
    <name type="common">Thalassobius gelatinovorus</name>
    <dbReference type="NCBI Taxonomy" id="53501"/>
    <lineage>
        <taxon>Bacteria</taxon>
        <taxon>Pseudomonadati</taxon>
        <taxon>Pseudomonadota</taxon>
        <taxon>Alphaproteobacteria</taxon>
        <taxon>Rhodobacterales</taxon>
        <taxon>Roseobacteraceae</taxon>
        <taxon>Thalassovita</taxon>
    </lineage>
</organism>
<sequence>MLQAVNKTYAELVNYQEKLEARSNELIAMKRFLTSIMGSVSDFLIVVEHDYTISDAYASFCRVLGLEIDALSGLQGPDPAESRIATRLDRRCKVTGAALEFRPTPRHACLIRSSPPKRWAKAPGLDWRFRTRLPKNTAVA</sequence>
<gene>
    <name evidence="1" type="ORF">TG4357_03603</name>
</gene>
<evidence type="ECO:0000313" key="2">
    <source>
        <dbReference type="Proteomes" id="UP000051587"/>
    </source>
</evidence>
<reference evidence="1 2" key="1">
    <citation type="submission" date="2015-09" db="EMBL/GenBank/DDBJ databases">
        <authorList>
            <consortium name="Swine Surveillance"/>
        </authorList>
    </citation>
    <scope>NUCLEOTIDE SEQUENCE [LARGE SCALE GENOMIC DNA]</scope>
    <source>
        <strain evidence="1 2">CECT 4357</strain>
    </source>
</reference>
<dbReference type="STRING" id="53501.SAMN04488043_10664"/>
<dbReference type="Proteomes" id="UP000051587">
    <property type="component" value="Unassembled WGS sequence"/>
</dbReference>
<protein>
    <submittedName>
        <fullName evidence="1">Uncharacterized protein</fullName>
    </submittedName>
</protein>
<proteinExistence type="predicted"/>
<keyword evidence="2" id="KW-1185">Reference proteome</keyword>